<reference evidence="2 3" key="1">
    <citation type="submission" date="2011-08" db="EMBL/GenBank/DDBJ databases">
        <authorList>
            <person name="Liu Z.J."/>
            <person name="Shi F.L."/>
            <person name="Lu J.Q."/>
            <person name="Li M."/>
            <person name="Wang Z.L."/>
        </authorList>
    </citation>
    <scope>NUCLEOTIDE SEQUENCE [LARGE SCALE GENOMIC DNA]</scope>
    <source>
        <strain evidence="2 3">USNM 41457</strain>
    </source>
</reference>
<accession>J9D346</accession>
<feature type="signal peptide" evidence="1">
    <location>
        <begin position="1"/>
        <end position="31"/>
    </location>
</feature>
<evidence type="ECO:0000313" key="3">
    <source>
        <dbReference type="Proteomes" id="UP000003163"/>
    </source>
</evidence>
<dbReference type="AlphaFoldDB" id="J9D346"/>
<dbReference type="Proteomes" id="UP000003163">
    <property type="component" value="Unassembled WGS sequence"/>
</dbReference>
<organism evidence="2 3">
    <name type="scientific">Edhazardia aedis (strain USNM 41457)</name>
    <name type="common">Microsporidian parasite</name>
    <dbReference type="NCBI Taxonomy" id="1003232"/>
    <lineage>
        <taxon>Eukaryota</taxon>
        <taxon>Fungi</taxon>
        <taxon>Fungi incertae sedis</taxon>
        <taxon>Microsporidia</taxon>
        <taxon>Edhazardia</taxon>
    </lineage>
</organism>
<gene>
    <name evidence="2" type="ORF">EDEG_03549</name>
</gene>
<dbReference type="VEuPathDB" id="MicrosporidiaDB:EDEG_03549"/>
<dbReference type="EMBL" id="AFBI03000097">
    <property type="protein sequence ID" value="EJW01994.1"/>
    <property type="molecule type" value="Genomic_DNA"/>
</dbReference>
<feature type="chain" id="PRO_5003822924" evidence="1">
    <location>
        <begin position="32"/>
        <end position="828"/>
    </location>
</feature>
<evidence type="ECO:0000313" key="2">
    <source>
        <dbReference type="EMBL" id="EJW01994.1"/>
    </source>
</evidence>
<proteinExistence type="predicted"/>
<sequence length="828" mass="96012">MEKSFVPNIFLQVWVFLSLLFVYMMIPGSDSLAIGNGSNENLSRKNDVVVTKPENQEIKGNLTCEQSIFLDKVSEILSFSMGNYNESMFSIENKTEFTSEHQNATNFQNTNEVSDKDYESQVVNFTDVSNTANPVISGNVDQNNKKSSFITEYEYYDYYDSTNATDDTDEELKNKDKNHINTETSKLNENSKSRECFVELVNVVDSLVNYLMPHIDKRFDSSSMCVIANEIDDPRMQEYKNLHTTLQEFLDKRLLKTPSKFSILYDELFLEDNSRRYAIDQIIKFDKVKNTLNKMNKSKIYPNDSIVELLQDFEDFREKSKNFQFLQAFIKEMNFEHFKYKIEEDNLNDANKNISLRNLTTTNQNHQKINPLINSQSEITLKNQSLDFSDFWNELSKQVEKFRKTTLNCTHKRCKNANTHLMQFFVDFNLAICLNDNLIGLDPNGTIYENYIKNCYKNAFECAFYGVFVSKKPQLCRRPMLLPGILEYEKSVSSEPVNNRVYNISGLDKSTIKDKETVRNNSNIKPTSDNNTTSLVLDATIPNNLEYITLIKEMVTVCENFKLETIDAKDILSHSEREKVKELLGEDLYQSTIGYLNSFFIAKNKSYKNFCSIGTKIAHAIEKDEKKFEKNTKKDSKSRLIKVDGITLTDIYELDGFVYFIIDSIRYVVLRPLPEKPYDHENGLYNLIDHKMAFIRHFLIEKNEKSLQSLYNLALRLKNLIIYFEDGSGKILFFDTLKTQRGLISSEDFKRQFYTHVSSGNLTTEDLKSLNEFVSYSQEDLVYSSAIKTLKQNKDHSKKNMLFNNIIETACVANALTLPACCFFKPDI</sequence>
<keyword evidence="1" id="KW-0732">Signal</keyword>
<reference evidence="3" key="2">
    <citation type="submission" date="2015-07" db="EMBL/GenBank/DDBJ databases">
        <title>Contrasting host-pathogen interactions and genome evolution in two generalist and specialist microsporidian pathogens of mosquitoes.</title>
        <authorList>
            <consortium name="The Broad Institute Genomics Platform"/>
            <consortium name="The Broad Institute Genome Sequencing Center for Infectious Disease"/>
            <person name="Cuomo C.A."/>
            <person name="Sanscrainte N.D."/>
            <person name="Goldberg J.M."/>
            <person name="Heiman D."/>
            <person name="Young S."/>
            <person name="Zeng Q."/>
            <person name="Becnel J.J."/>
            <person name="Birren B.W."/>
        </authorList>
    </citation>
    <scope>NUCLEOTIDE SEQUENCE [LARGE SCALE GENOMIC DNA]</scope>
    <source>
        <strain evidence="3">USNM 41457</strain>
    </source>
</reference>
<dbReference type="InParanoid" id="J9D346"/>
<evidence type="ECO:0000256" key="1">
    <source>
        <dbReference type="SAM" id="SignalP"/>
    </source>
</evidence>
<keyword evidence="3" id="KW-1185">Reference proteome</keyword>
<dbReference type="HOGENOM" id="CLU_345824_0_0_1"/>
<comment type="caution">
    <text evidence="2">The sequence shown here is derived from an EMBL/GenBank/DDBJ whole genome shotgun (WGS) entry which is preliminary data.</text>
</comment>
<protein>
    <submittedName>
        <fullName evidence="2">Uncharacterized protein</fullName>
    </submittedName>
</protein>
<name>J9D346_EDHAE</name>